<gene>
    <name evidence="16" type="primary">coaX</name>
    <name evidence="17" type="ORF">QUW28_09235</name>
</gene>
<evidence type="ECO:0000256" key="16">
    <source>
        <dbReference type="HAMAP-Rule" id="MF_01274"/>
    </source>
</evidence>
<evidence type="ECO:0000256" key="2">
    <source>
        <dbReference type="ARBA" id="ARBA00001958"/>
    </source>
</evidence>
<evidence type="ECO:0000256" key="13">
    <source>
        <dbReference type="ARBA" id="ARBA00022993"/>
    </source>
</evidence>
<evidence type="ECO:0000256" key="11">
    <source>
        <dbReference type="ARBA" id="ARBA00022840"/>
    </source>
</evidence>
<dbReference type="HAMAP" id="MF_01274">
    <property type="entry name" value="Pantothen_kinase_3"/>
    <property type="match status" value="1"/>
</dbReference>
<comment type="similarity">
    <text evidence="14 16">Belongs to the type III pantothenate kinase family.</text>
</comment>
<dbReference type="PANTHER" id="PTHR34265">
    <property type="entry name" value="TYPE III PANTOTHENATE KINASE"/>
    <property type="match status" value="1"/>
</dbReference>
<dbReference type="SUPFAM" id="SSF53067">
    <property type="entry name" value="Actin-like ATPase domain"/>
    <property type="match status" value="2"/>
</dbReference>
<feature type="binding site" evidence="16">
    <location>
        <begin position="8"/>
        <end position="15"/>
    </location>
    <ligand>
        <name>ATP</name>
        <dbReference type="ChEBI" id="CHEBI:30616"/>
    </ligand>
</feature>
<dbReference type="EMBL" id="JAUDDZ010000016">
    <property type="protein sequence ID" value="MDM8275670.1"/>
    <property type="molecule type" value="Genomic_DNA"/>
</dbReference>
<evidence type="ECO:0000256" key="7">
    <source>
        <dbReference type="ARBA" id="ARBA00022490"/>
    </source>
</evidence>
<evidence type="ECO:0000256" key="5">
    <source>
        <dbReference type="ARBA" id="ARBA00011738"/>
    </source>
</evidence>
<organism evidence="17 18">
    <name type="scientific">Enorma phocaeensis</name>
    <dbReference type="NCBI Taxonomy" id="1871019"/>
    <lineage>
        <taxon>Bacteria</taxon>
        <taxon>Bacillati</taxon>
        <taxon>Actinomycetota</taxon>
        <taxon>Coriobacteriia</taxon>
        <taxon>Coriobacteriales</taxon>
        <taxon>Coriobacteriaceae</taxon>
        <taxon>Enorma</taxon>
    </lineage>
</organism>
<sequence length="285" mass="29492">MATVLALDIGNTTTRFGLLDAASPSSEVTLLGSCEVTTHTPLTTDEARIQLKQVLSELPVPQDAPLEGAILACVVPTLTDVWQRALAAVAPTRPLTVGPGLRSGIKLRFNDPSEVGPDRIADVVAARAAYGAPAVVVDLGTTTNFEAIDQTGSFYGGIIAPGVALGARSLAEAAARLPIIELRAPGRVLGRSTREAMQSGVVLGEAARIDGLLDAVLDELAGAGDKGRAGRQGDAHASRDAQADVPVILTGEHAAAIATLLRRPVIVDDALTLRGLALLWQSNQR</sequence>
<feature type="binding site" evidence="16">
    <location>
        <position position="141"/>
    </location>
    <ligand>
        <name>ATP</name>
        <dbReference type="ChEBI" id="CHEBI:30616"/>
    </ligand>
</feature>
<name>A0ABT7VAZ6_9ACTN</name>
<comment type="subcellular location">
    <subcellularLocation>
        <location evidence="3 16">Cytoplasm</location>
    </subcellularLocation>
</comment>
<dbReference type="RefSeq" id="WP_289545875.1">
    <property type="nucleotide sequence ID" value="NZ_JAUDDZ010000016.1"/>
</dbReference>
<comment type="subunit">
    <text evidence="5 16">Homodimer.</text>
</comment>
<evidence type="ECO:0000256" key="10">
    <source>
        <dbReference type="ARBA" id="ARBA00022777"/>
    </source>
</evidence>
<dbReference type="InterPro" id="IPR043129">
    <property type="entry name" value="ATPase_NBD"/>
</dbReference>
<protein>
    <recommendedName>
        <fullName evidence="15 16">Type III pantothenate kinase</fullName>
        <ecNumber evidence="6 16">2.7.1.33</ecNumber>
    </recommendedName>
    <alternativeName>
        <fullName evidence="16">PanK-III</fullName>
    </alternativeName>
    <alternativeName>
        <fullName evidence="16">Pantothenic acid kinase</fullName>
    </alternativeName>
</protein>
<keyword evidence="9 16" id="KW-0547">Nucleotide-binding</keyword>
<comment type="caution">
    <text evidence="17">The sequence shown here is derived from an EMBL/GenBank/DDBJ whole genome shotgun (WGS) entry which is preliminary data.</text>
</comment>
<keyword evidence="16" id="KW-0479">Metal-binding</keyword>
<dbReference type="EC" id="2.7.1.33" evidence="6 16"/>
<feature type="binding site" evidence="16">
    <location>
        <position position="138"/>
    </location>
    <ligand>
        <name>K(+)</name>
        <dbReference type="ChEBI" id="CHEBI:29103"/>
    </ligand>
</feature>
<evidence type="ECO:0000256" key="12">
    <source>
        <dbReference type="ARBA" id="ARBA00022958"/>
    </source>
</evidence>
<evidence type="ECO:0000256" key="6">
    <source>
        <dbReference type="ARBA" id="ARBA00012102"/>
    </source>
</evidence>
<feature type="binding site" evidence="16">
    <location>
        <begin position="116"/>
        <end position="119"/>
    </location>
    <ligand>
        <name>substrate</name>
    </ligand>
</feature>
<comment type="cofactor">
    <cofactor evidence="2">
        <name>K(+)</name>
        <dbReference type="ChEBI" id="CHEBI:29103"/>
    </cofactor>
</comment>
<dbReference type="Proteomes" id="UP001529421">
    <property type="component" value="Unassembled WGS sequence"/>
</dbReference>
<comment type="cofactor">
    <cofactor evidence="16">
        <name>NH4(+)</name>
        <dbReference type="ChEBI" id="CHEBI:28938"/>
    </cofactor>
    <cofactor evidence="16">
        <name>K(+)</name>
        <dbReference type="ChEBI" id="CHEBI:29103"/>
    </cofactor>
    <text evidence="16">A monovalent cation. Ammonium or potassium.</text>
</comment>
<dbReference type="PANTHER" id="PTHR34265:SF1">
    <property type="entry name" value="TYPE III PANTOTHENATE KINASE"/>
    <property type="match status" value="1"/>
</dbReference>
<evidence type="ECO:0000313" key="18">
    <source>
        <dbReference type="Proteomes" id="UP001529421"/>
    </source>
</evidence>
<keyword evidence="10 16" id="KW-0418">Kinase</keyword>
<evidence type="ECO:0000256" key="3">
    <source>
        <dbReference type="ARBA" id="ARBA00004496"/>
    </source>
</evidence>
<keyword evidence="12 16" id="KW-0630">Potassium</keyword>
<reference evidence="18" key="1">
    <citation type="submission" date="2023-06" db="EMBL/GenBank/DDBJ databases">
        <title>Identification and characterization of horizontal gene transfer across gut microbiota members of farm animals based on homology search.</title>
        <authorList>
            <person name="Zeman M."/>
            <person name="Kubasova T."/>
            <person name="Jahodarova E."/>
            <person name="Nykrynova M."/>
            <person name="Rychlik I."/>
        </authorList>
    </citation>
    <scope>NUCLEOTIDE SEQUENCE [LARGE SCALE GENOMIC DNA]</scope>
    <source>
        <strain evidence="18">154_Feed</strain>
    </source>
</reference>
<keyword evidence="18" id="KW-1185">Reference proteome</keyword>
<evidence type="ECO:0000256" key="15">
    <source>
        <dbReference type="ARBA" id="ARBA00040883"/>
    </source>
</evidence>
<comment type="catalytic activity">
    <reaction evidence="1 16">
        <text>(R)-pantothenate + ATP = (R)-4'-phosphopantothenate + ADP + H(+)</text>
        <dbReference type="Rhea" id="RHEA:16373"/>
        <dbReference type="ChEBI" id="CHEBI:10986"/>
        <dbReference type="ChEBI" id="CHEBI:15378"/>
        <dbReference type="ChEBI" id="CHEBI:29032"/>
        <dbReference type="ChEBI" id="CHEBI:30616"/>
        <dbReference type="ChEBI" id="CHEBI:456216"/>
        <dbReference type="EC" id="2.7.1.33"/>
    </reaction>
</comment>
<keyword evidence="7 16" id="KW-0963">Cytoplasm</keyword>
<evidence type="ECO:0000313" key="17">
    <source>
        <dbReference type="EMBL" id="MDM8275670.1"/>
    </source>
</evidence>
<keyword evidence="13 16" id="KW-0173">Coenzyme A biosynthesis</keyword>
<evidence type="ECO:0000256" key="1">
    <source>
        <dbReference type="ARBA" id="ARBA00001206"/>
    </source>
</evidence>
<feature type="binding site" evidence="16">
    <location>
        <position position="193"/>
    </location>
    <ligand>
        <name>substrate</name>
    </ligand>
</feature>
<feature type="binding site" evidence="16">
    <location>
        <position position="109"/>
    </location>
    <ligand>
        <name>substrate</name>
    </ligand>
</feature>
<accession>A0ABT7VAZ6</accession>
<evidence type="ECO:0000256" key="4">
    <source>
        <dbReference type="ARBA" id="ARBA00005225"/>
    </source>
</evidence>
<dbReference type="NCBIfam" id="TIGR00671">
    <property type="entry name" value="baf"/>
    <property type="match status" value="1"/>
</dbReference>
<dbReference type="Pfam" id="PF03309">
    <property type="entry name" value="Pan_kinase"/>
    <property type="match status" value="1"/>
</dbReference>
<feature type="active site" description="Proton acceptor" evidence="16">
    <location>
        <position position="118"/>
    </location>
</feature>
<proteinExistence type="inferred from homology"/>
<evidence type="ECO:0000256" key="9">
    <source>
        <dbReference type="ARBA" id="ARBA00022741"/>
    </source>
</evidence>
<dbReference type="CDD" id="cd24015">
    <property type="entry name" value="ASKHA_NBD_PanK-III"/>
    <property type="match status" value="1"/>
</dbReference>
<keyword evidence="8 16" id="KW-0808">Transferase</keyword>
<keyword evidence="11 16" id="KW-0067">ATP-binding</keyword>
<evidence type="ECO:0000256" key="14">
    <source>
        <dbReference type="ARBA" id="ARBA00038036"/>
    </source>
</evidence>
<evidence type="ECO:0000256" key="8">
    <source>
        <dbReference type="ARBA" id="ARBA00022679"/>
    </source>
</evidence>
<comment type="function">
    <text evidence="16">Catalyzes the phosphorylation of pantothenate (Pan), the first step in CoA biosynthesis.</text>
</comment>
<dbReference type="InterPro" id="IPR004619">
    <property type="entry name" value="Type_III_PanK"/>
</dbReference>
<comment type="pathway">
    <text evidence="4 16">Cofactor biosynthesis; coenzyme A biosynthesis; CoA from (R)-pantothenate: step 1/5.</text>
</comment>
<dbReference type="Gene3D" id="3.30.420.40">
    <property type="match status" value="2"/>
</dbReference>
<dbReference type="GO" id="GO:0004594">
    <property type="term" value="F:pantothenate kinase activity"/>
    <property type="evidence" value="ECO:0007669"/>
    <property type="project" value="UniProtKB-EC"/>
</dbReference>